<dbReference type="GO" id="GO:0004519">
    <property type="term" value="F:endonuclease activity"/>
    <property type="evidence" value="ECO:0007669"/>
    <property type="project" value="InterPro"/>
</dbReference>
<dbReference type="EMBL" id="SCLP01000007">
    <property type="protein sequence ID" value="TFF45783.1"/>
    <property type="molecule type" value="Genomic_DNA"/>
</dbReference>
<dbReference type="InterPro" id="IPR046461">
    <property type="entry name" value="TerL_ATPase"/>
</dbReference>
<protein>
    <submittedName>
        <fullName evidence="3">Terminase large subunit</fullName>
    </submittedName>
</protein>
<organism evidence="3 4">
    <name type="scientific">Bacillus thuringiensis</name>
    <dbReference type="NCBI Taxonomy" id="1428"/>
    <lineage>
        <taxon>Bacteria</taxon>
        <taxon>Bacillati</taxon>
        <taxon>Bacillota</taxon>
        <taxon>Bacilli</taxon>
        <taxon>Bacillales</taxon>
        <taxon>Bacillaceae</taxon>
        <taxon>Bacillus</taxon>
        <taxon>Bacillus cereus group</taxon>
    </lineage>
</organism>
<name>A0A4Y8T2U7_BACTU</name>
<dbReference type="Gene3D" id="3.40.50.300">
    <property type="entry name" value="P-loop containing nucleotide triphosphate hydrolases"/>
    <property type="match status" value="1"/>
</dbReference>
<dbReference type="Pfam" id="PF20441">
    <property type="entry name" value="TerL_nuclease"/>
    <property type="match status" value="1"/>
</dbReference>
<gene>
    <name evidence="3" type="ORF">EQ803_16080</name>
</gene>
<dbReference type="InterPro" id="IPR027417">
    <property type="entry name" value="P-loop_NTPase"/>
</dbReference>
<sequence length="564" mass="65869">MVSMTTKPVDTHDYVTEYAKKVISGKIVTSKKVRKACQRHIRDLQRQDDETFPYKYSVKEANRAIIFIERFCKHSIGKMAGKPLILELWQKFNVGSLFGWVEKETGYRRFLEALIMIARKNGKSTLASAIALYLFMKDNEYGARVYTLANKRDQAKLVFEEAKRMVKQSPALRRRVRIIRDKLYYNAMNSELEPLASDSKKQDGLNTHGAIFDEIHEYKDRKLINVIQSSYDARTQPLILHITTAGFVLDGPLMKFYEVADKMLNETVEHDRFFAFIAEIDPEDDWQDEKCWVKANPNLDVTITLEKLREAYKTYVLNNEVNEFKTKRLNLFVNAAEKWLEWDIIKRNNGKFDITALSGQMCIGGADLSETTDITSVWLEFPQDDGYVWCIHHSFIPEEKLLNSEDRANYEYWKERGYLTVIPGEVIDYDFITKWFVEMSEIYHIQEVCYDPFNAAQWFTQMTNLGFEMVKVQQGFKSMNLSMKDFERLLRQGKVNFNNDLMFRWFLSNVKTIKDSTGNIKPEKANKYSRIDGVAAALTAHFRAMVYMNQTDLNKQILNGEFSL</sequence>
<dbReference type="PANTHER" id="PTHR41287:SF1">
    <property type="entry name" value="PROTEIN YMFN"/>
    <property type="match status" value="1"/>
</dbReference>
<dbReference type="PANTHER" id="PTHR41287">
    <property type="match status" value="1"/>
</dbReference>
<dbReference type="Proteomes" id="UP000297630">
    <property type="component" value="Unassembled WGS sequence"/>
</dbReference>
<dbReference type="InterPro" id="IPR046462">
    <property type="entry name" value="TerL_nuclease"/>
</dbReference>
<evidence type="ECO:0000313" key="3">
    <source>
        <dbReference type="EMBL" id="TFF45783.1"/>
    </source>
</evidence>
<comment type="caution">
    <text evidence="3">The sequence shown here is derived from an EMBL/GenBank/DDBJ whole genome shotgun (WGS) entry which is preliminary data.</text>
</comment>
<feature type="domain" description="Terminase large subunit-like endonuclease" evidence="2">
    <location>
        <begin position="268"/>
        <end position="544"/>
    </location>
</feature>
<proteinExistence type="predicted"/>
<evidence type="ECO:0000259" key="1">
    <source>
        <dbReference type="Pfam" id="PF03354"/>
    </source>
</evidence>
<reference evidence="3 4" key="1">
    <citation type="submission" date="2019-01" db="EMBL/GenBank/DDBJ databases">
        <title>Draft genome sequence of Bacillus sp. DPC6431.</title>
        <authorList>
            <person name="Arbulu S."/>
            <person name="Murphy K."/>
            <person name="O'Sullivan O."/>
            <person name="Rea M.C."/>
            <person name="Hill C."/>
            <person name="Ross R.P."/>
        </authorList>
    </citation>
    <scope>NUCLEOTIDE SEQUENCE [LARGE SCALE GENOMIC DNA]</scope>
    <source>
        <strain evidence="3 4">DPC6431</strain>
    </source>
</reference>
<evidence type="ECO:0000313" key="4">
    <source>
        <dbReference type="Proteomes" id="UP000297630"/>
    </source>
</evidence>
<feature type="domain" description="Terminase large subunit-like ATPase" evidence="1">
    <location>
        <begin position="89"/>
        <end position="258"/>
    </location>
</feature>
<dbReference type="InterPro" id="IPR005021">
    <property type="entry name" value="Terminase_largesu-like"/>
</dbReference>
<evidence type="ECO:0000259" key="2">
    <source>
        <dbReference type="Pfam" id="PF20441"/>
    </source>
</evidence>
<accession>A0A4Y8T2U7</accession>
<dbReference type="AlphaFoldDB" id="A0A4Y8T2U7"/>
<dbReference type="Pfam" id="PF03354">
    <property type="entry name" value="TerL_ATPase"/>
    <property type="match status" value="1"/>
</dbReference>